<feature type="transmembrane region" description="Helical" evidence="1">
    <location>
        <begin position="36"/>
        <end position="57"/>
    </location>
</feature>
<dbReference type="STRING" id="469378.Ccur_04730"/>
<dbReference type="InterPro" id="IPR052712">
    <property type="entry name" value="Acid_resist_chaperone_HdeD"/>
</dbReference>
<dbReference type="AlphaFoldDB" id="C7MMQ5"/>
<keyword evidence="3" id="KW-1185">Reference proteome</keyword>
<evidence type="ECO:0000313" key="2">
    <source>
        <dbReference type="EMBL" id="ACU94195.1"/>
    </source>
</evidence>
<dbReference type="HOGENOM" id="CLU_091585_9_0_11"/>
<dbReference type="PANTHER" id="PTHR34989:SF1">
    <property type="entry name" value="PROTEIN HDED"/>
    <property type="match status" value="1"/>
</dbReference>
<feature type="transmembrane region" description="Helical" evidence="1">
    <location>
        <begin position="94"/>
        <end position="116"/>
    </location>
</feature>
<dbReference type="Proteomes" id="UP000000954">
    <property type="component" value="Chromosome"/>
</dbReference>
<reference evidence="2 3" key="1">
    <citation type="journal article" date="2009" name="Stand. Genomic Sci.">
        <title>Complete genome sequence of Cryptobacterium curtum type strain (12-3).</title>
        <authorList>
            <person name="Mavrommatis K."/>
            <person name="Pukall R."/>
            <person name="Rohde C."/>
            <person name="Chen F."/>
            <person name="Sims D."/>
            <person name="Brettin T."/>
            <person name="Kuske C."/>
            <person name="Detter J.C."/>
            <person name="Han C."/>
            <person name="Lapidus A."/>
            <person name="Copeland A."/>
            <person name="Glavina Del Rio T."/>
            <person name="Nolan M."/>
            <person name="Lucas S."/>
            <person name="Tice H."/>
            <person name="Cheng J.F."/>
            <person name="Bruce D."/>
            <person name="Goodwin L."/>
            <person name="Pitluck S."/>
            <person name="Ovchinnikova G."/>
            <person name="Pati A."/>
            <person name="Ivanova N."/>
            <person name="Chen A."/>
            <person name="Palaniappan K."/>
            <person name="Chain P."/>
            <person name="D'haeseleer P."/>
            <person name="Goker M."/>
            <person name="Bristow J."/>
            <person name="Eisen J.A."/>
            <person name="Markowitz V."/>
            <person name="Hugenholtz P."/>
            <person name="Rohde M."/>
            <person name="Klenk H.P."/>
            <person name="Kyrpides N.C."/>
        </authorList>
    </citation>
    <scope>NUCLEOTIDE SEQUENCE [LARGE SCALE GENOMIC DNA]</scope>
    <source>
        <strain evidence="3">ATCC 700683 / DSM 15641 / 12-3</strain>
    </source>
</reference>
<dbReference type="InterPro" id="IPR005325">
    <property type="entry name" value="DUF308_memb"/>
</dbReference>
<dbReference type="KEGG" id="ccu:Ccur_04730"/>
<proteinExistence type="predicted"/>
<dbReference type="OrthoDB" id="3197301at2"/>
<feature type="transmembrane region" description="Helical" evidence="1">
    <location>
        <begin position="123"/>
        <end position="144"/>
    </location>
</feature>
<dbReference type="eggNOG" id="COG3247">
    <property type="taxonomic scope" value="Bacteria"/>
</dbReference>
<keyword evidence="1" id="KW-0472">Membrane</keyword>
<evidence type="ECO:0000313" key="3">
    <source>
        <dbReference type="Proteomes" id="UP000000954"/>
    </source>
</evidence>
<gene>
    <name evidence="2" type="ordered locus">Ccur_04730</name>
</gene>
<organism evidence="2 3">
    <name type="scientific">Cryptobacterium curtum (strain ATCC 700683 / DSM 15641 / CCUG 43107 / 12-3)</name>
    <dbReference type="NCBI Taxonomy" id="469378"/>
    <lineage>
        <taxon>Bacteria</taxon>
        <taxon>Bacillati</taxon>
        <taxon>Actinomycetota</taxon>
        <taxon>Coriobacteriia</taxon>
        <taxon>Eggerthellales</taxon>
        <taxon>Eggerthellaceae</taxon>
        <taxon>Cryptobacterium</taxon>
    </lineage>
</organism>
<keyword evidence="1" id="KW-0812">Transmembrane</keyword>
<dbReference type="EMBL" id="CP001682">
    <property type="protein sequence ID" value="ACU94195.1"/>
    <property type="molecule type" value="Genomic_DNA"/>
</dbReference>
<feature type="transmembrane region" description="Helical" evidence="1">
    <location>
        <begin position="69"/>
        <end position="88"/>
    </location>
</feature>
<keyword evidence="1" id="KW-1133">Transmembrane helix</keyword>
<feature type="transmembrane region" description="Helical" evidence="1">
    <location>
        <begin position="12"/>
        <end position="30"/>
    </location>
</feature>
<feature type="transmembrane region" description="Helical" evidence="1">
    <location>
        <begin position="150"/>
        <end position="168"/>
    </location>
</feature>
<evidence type="ECO:0000256" key="1">
    <source>
        <dbReference type="SAM" id="Phobius"/>
    </source>
</evidence>
<name>C7MMQ5_CRYCD</name>
<accession>C7MMQ5</accession>
<dbReference type="RefSeq" id="WP_012802883.1">
    <property type="nucleotide sequence ID" value="NC_013170.1"/>
</dbReference>
<dbReference type="GO" id="GO:0005886">
    <property type="term" value="C:plasma membrane"/>
    <property type="evidence" value="ECO:0007669"/>
    <property type="project" value="TreeGrafter"/>
</dbReference>
<protein>
    <submittedName>
        <fullName evidence="2">Uncharacterized conserved protein</fullName>
    </submittedName>
</protein>
<dbReference type="PANTHER" id="PTHR34989">
    <property type="entry name" value="PROTEIN HDED"/>
    <property type="match status" value="1"/>
</dbReference>
<sequence length="177" mass="19317">MPSARWKNDWDLVIGGVALLVIGLVCLFYPGMTLAILAMLVGVGFLVAGAASLVSYLRLRTYLLPVRWTLGYAIVDVVIGLVFLLHPLAVQAVLPWLCGLFVLLLGVYEMVAALGLRAVAVDAWRWAFASSLISILMALIFFFVPQILAILIGLFAVMQGISFIVYGYSFSSSELMR</sequence>
<dbReference type="Pfam" id="PF03729">
    <property type="entry name" value="DUF308"/>
    <property type="match status" value="2"/>
</dbReference>